<dbReference type="PANTHER" id="PTHR47515">
    <property type="entry name" value="LOW CALCIUM RESPONSE LOCUS PROTEIN T"/>
    <property type="match status" value="1"/>
</dbReference>
<protein>
    <recommendedName>
        <fullName evidence="2">Integrase catalytic domain-containing protein</fullName>
    </recommendedName>
</protein>
<dbReference type="OrthoDB" id="193795at2"/>
<feature type="domain" description="Integrase catalytic" evidence="2">
    <location>
        <begin position="1"/>
        <end position="76"/>
    </location>
</feature>
<dbReference type="Pfam" id="PF00665">
    <property type="entry name" value="rve"/>
    <property type="match status" value="1"/>
</dbReference>
<dbReference type="Proteomes" id="UP000071392">
    <property type="component" value="Unassembled WGS sequence"/>
</dbReference>
<dbReference type="AlphaFoldDB" id="A0A139SN95"/>
<reference evidence="3 4" key="1">
    <citation type="submission" date="2016-02" db="EMBL/GenBank/DDBJ databases">
        <authorList>
            <person name="Wen L."/>
            <person name="He K."/>
            <person name="Yang H."/>
        </authorList>
    </citation>
    <scope>NUCLEOTIDE SEQUENCE [LARGE SCALE GENOMIC DNA]</scope>
    <source>
        <strain evidence="3 4">CV41</strain>
    </source>
</reference>
<dbReference type="SUPFAM" id="SSF53098">
    <property type="entry name" value="Ribonuclease H-like"/>
    <property type="match status" value="1"/>
</dbReference>
<evidence type="ECO:0000313" key="4">
    <source>
        <dbReference type="Proteomes" id="UP000071392"/>
    </source>
</evidence>
<evidence type="ECO:0000256" key="1">
    <source>
        <dbReference type="SAM" id="MobiDB-lite"/>
    </source>
</evidence>
<dbReference type="STRING" id="1548208.AXK12_04225"/>
<dbReference type="PANTHER" id="PTHR47515:SF2">
    <property type="entry name" value="INTEGRASE CORE DOMAIN PROTEIN"/>
    <property type="match status" value="1"/>
</dbReference>
<dbReference type="InterPro" id="IPR012337">
    <property type="entry name" value="RNaseH-like_sf"/>
</dbReference>
<dbReference type="GO" id="GO:0015074">
    <property type="term" value="P:DNA integration"/>
    <property type="evidence" value="ECO:0007669"/>
    <property type="project" value="InterPro"/>
</dbReference>
<dbReference type="InterPro" id="IPR001584">
    <property type="entry name" value="Integrase_cat-core"/>
</dbReference>
<keyword evidence="4" id="KW-1185">Reference proteome</keyword>
<dbReference type="GO" id="GO:0003676">
    <property type="term" value="F:nucleic acid binding"/>
    <property type="evidence" value="ECO:0007669"/>
    <property type="project" value="InterPro"/>
</dbReference>
<proteinExistence type="predicted"/>
<gene>
    <name evidence="3" type="ORF">AXK12_04225</name>
</gene>
<feature type="region of interest" description="Disordered" evidence="1">
    <location>
        <begin position="90"/>
        <end position="109"/>
    </location>
</feature>
<name>A0A139SN95_9BACT</name>
<dbReference type="Gene3D" id="3.30.420.10">
    <property type="entry name" value="Ribonuclease H-like superfamily/Ribonuclease H"/>
    <property type="match status" value="1"/>
</dbReference>
<accession>A0A139SN95</accession>
<comment type="caution">
    <text evidence="3">The sequence shown here is derived from an EMBL/GenBank/DDBJ whole genome shotgun (WGS) entry which is preliminary data.</text>
</comment>
<dbReference type="InterPro" id="IPR036397">
    <property type="entry name" value="RNaseH_sf"/>
</dbReference>
<dbReference type="PROSITE" id="PS50994">
    <property type="entry name" value="INTEGRASE"/>
    <property type="match status" value="1"/>
</dbReference>
<evidence type="ECO:0000313" key="3">
    <source>
        <dbReference type="EMBL" id="KXU36037.1"/>
    </source>
</evidence>
<organism evidence="3 4">
    <name type="scientific">Cephaloticoccus capnophilus</name>
    <dbReference type="NCBI Taxonomy" id="1548208"/>
    <lineage>
        <taxon>Bacteria</taxon>
        <taxon>Pseudomonadati</taxon>
        <taxon>Verrucomicrobiota</taxon>
        <taxon>Opitutia</taxon>
        <taxon>Opitutales</taxon>
        <taxon>Opitutaceae</taxon>
        <taxon>Cephaloticoccus</taxon>
    </lineage>
</organism>
<evidence type="ECO:0000259" key="2">
    <source>
        <dbReference type="PROSITE" id="PS50994"/>
    </source>
</evidence>
<sequence>MPSASRVEIADDLERVVRTLNQIVDWRGKPASIRCDNGPEYQSRAITEWANAKQIKLAYIQPRQPQQNAYIELLDRKSLRAFPVKTMPHFLGSSPMLEPNQKLETGKTL</sequence>
<dbReference type="EMBL" id="LSZP01000032">
    <property type="protein sequence ID" value="KXU36037.1"/>
    <property type="molecule type" value="Genomic_DNA"/>
</dbReference>